<comment type="function">
    <text evidence="6">Negative regulator of FtsZ ring formation; modulates the frequency and position of FtsZ ring formation. Inhibits FtsZ ring formation at polar sites. Interacts either with FtsZ or with one of its binding partners to promote depolymerization.</text>
</comment>
<evidence type="ECO:0000313" key="8">
    <source>
        <dbReference type="EMBL" id="GEK91550.1"/>
    </source>
</evidence>
<comment type="caution">
    <text evidence="8">The sequence shown here is derived from an EMBL/GenBank/DDBJ whole genome shotgun (WGS) entry which is preliminary data.</text>
</comment>
<reference evidence="8 9" key="1">
    <citation type="submission" date="2019-07" db="EMBL/GenBank/DDBJ databases">
        <title>Whole genome shotgun sequence of Alkalibacterium kapii NBRC 103247.</title>
        <authorList>
            <person name="Hosoyama A."/>
            <person name="Uohara A."/>
            <person name="Ohji S."/>
            <person name="Ichikawa N."/>
        </authorList>
    </citation>
    <scope>NUCLEOTIDE SEQUENCE [LARGE SCALE GENOMIC DNA]</scope>
    <source>
        <strain evidence="8 9">NBRC 103247</strain>
    </source>
</reference>
<evidence type="ECO:0000313" key="9">
    <source>
        <dbReference type="Proteomes" id="UP000321662"/>
    </source>
</evidence>
<dbReference type="HAMAP" id="MF_00728">
    <property type="entry name" value="EzrA"/>
    <property type="match status" value="1"/>
</dbReference>
<dbReference type="RefSeq" id="WP_146924378.1">
    <property type="nucleotide sequence ID" value="NZ_BJUY01000013.1"/>
</dbReference>
<dbReference type="AlphaFoldDB" id="A0A511ATN4"/>
<evidence type="ECO:0000256" key="6">
    <source>
        <dbReference type="HAMAP-Rule" id="MF_00728"/>
    </source>
</evidence>
<keyword evidence="1 6" id="KW-0812">Transmembrane</keyword>
<feature type="transmembrane region" description="Helical" evidence="7">
    <location>
        <begin position="6"/>
        <end position="25"/>
    </location>
</feature>
<dbReference type="GO" id="GO:0005886">
    <property type="term" value="C:plasma membrane"/>
    <property type="evidence" value="ECO:0007669"/>
    <property type="project" value="UniProtKB-SubCell"/>
</dbReference>
<gene>
    <name evidence="6 8" type="primary">ezrA</name>
    <name evidence="8" type="ORF">AKA01nite_11720</name>
</gene>
<keyword evidence="2 6" id="KW-1133">Transmembrane helix</keyword>
<evidence type="ECO:0000256" key="1">
    <source>
        <dbReference type="ARBA" id="ARBA00022692"/>
    </source>
</evidence>
<dbReference type="OrthoDB" id="1654473at2"/>
<proteinExistence type="inferred from homology"/>
<comment type="similarity">
    <text evidence="6">Belongs to the EzrA family.</text>
</comment>
<evidence type="ECO:0000256" key="7">
    <source>
        <dbReference type="SAM" id="Phobius"/>
    </source>
</evidence>
<accession>A0A511ATN4</accession>
<organism evidence="8 9">
    <name type="scientific">Alkalibacterium kapii</name>
    <dbReference type="NCBI Taxonomy" id="426704"/>
    <lineage>
        <taxon>Bacteria</taxon>
        <taxon>Bacillati</taxon>
        <taxon>Bacillota</taxon>
        <taxon>Bacilli</taxon>
        <taxon>Lactobacillales</taxon>
        <taxon>Carnobacteriaceae</taxon>
        <taxon>Alkalibacterium</taxon>
    </lineage>
</organism>
<dbReference type="GO" id="GO:0000917">
    <property type="term" value="P:division septum assembly"/>
    <property type="evidence" value="ECO:0007669"/>
    <property type="project" value="UniProtKB-KW"/>
</dbReference>
<keyword evidence="5 6" id="KW-0717">Septation</keyword>
<feature type="topological domain" description="Cytoplasmic" evidence="6">
    <location>
        <begin position="26"/>
        <end position="574"/>
    </location>
</feature>
<dbReference type="GO" id="GO:0005940">
    <property type="term" value="C:septin ring"/>
    <property type="evidence" value="ECO:0007669"/>
    <property type="project" value="InterPro"/>
</dbReference>
<dbReference type="Pfam" id="PF06160">
    <property type="entry name" value="EzrA"/>
    <property type="match status" value="1"/>
</dbReference>
<dbReference type="EMBL" id="BJUY01000013">
    <property type="protein sequence ID" value="GEK91550.1"/>
    <property type="molecule type" value="Genomic_DNA"/>
</dbReference>
<keyword evidence="6" id="KW-1003">Cell membrane</keyword>
<evidence type="ECO:0000256" key="3">
    <source>
        <dbReference type="ARBA" id="ARBA00023054"/>
    </source>
</evidence>
<keyword evidence="9" id="KW-1185">Reference proteome</keyword>
<sequence>MSVELIITLSVVVLILLIYTLTYFIRKKHYERIDGLDKVKKELHTKIPVEKVSTLDKMMITGQSKEVATSVMADIDTIEDENLPLVESYLFEAEQATDRYRFGQSTKIESQAEQLLQKIEENIIIASEKIEELLQREQANLRKIDSIKKRYHKVRKELLAKSFTFGDSINSLEDKLGIMEGLFMSFSDLTASGDHEEAKKIVNQLDAKLNEMESMMASIPEINNKIENDYKKQLQEIKQGYNKLIEKDYKFPESIDIEKKSEQLTEGINHLKELLAQLELKKIESEQIEVEKRIDELYDAMEKEISAKRELAKLSRKMPKILYYLTTENKELGLELDRIGQSYQLDQGEHKKYLVMKSILEEQETLIAKVSDKIEKNEISYSVALETLEESFEKLETLSHSYEEFRLRLYAYREKEKEIKEDVEEMEYALREMKKYIEAQHLPGLPDDYLDLFFYTTDQLEKLSTELAKHKLDLTKVLELHSMCDEDVEQLADKTEEIVDNALLTELTSQRLYRYKEEHPEVIETIKYSESLFLDDYDYETALKMVREKLESIEPGAFDSVKDLYKKEMQKQNE</sequence>
<keyword evidence="6" id="KW-0132">Cell division</keyword>
<keyword evidence="6" id="KW-0131">Cell cycle</keyword>
<feature type="coiled-coil region" evidence="6">
    <location>
        <begin position="109"/>
        <end position="136"/>
    </location>
</feature>
<keyword evidence="4 6" id="KW-0472">Membrane</keyword>
<keyword evidence="3 6" id="KW-0175">Coiled coil</keyword>
<comment type="subcellular location">
    <subcellularLocation>
        <location evidence="6">Cell membrane</location>
        <topology evidence="6">Single-pass membrane protein</topology>
    </subcellularLocation>
    <text evidence="6">Colocalized with FtsZ to the nascent septal site.</text>
</comment>
<evidence type="ECO:0000256" key="5">
    <source>
        <dbReference type="ARBA" id="ARBA00023210"/>
    </source>
</evidence>
<feature type="topological domain" description="Extracellular" evidence="6">
    <location>
        <begin position="1"/>
        <end position="6"/>
    </location>
</feature>
<dbReference type="InterPro" id="IPR010379">
    <property type="entry name" value="EzrA"/>
</dbReference>
<dbReference type="Proteomes" id="UP000321662">
    <property type="component" value="Unassembled WGS sequence"/>
</dbReference>
<evidence type="ECO:0000256" key="4">
    <source>
        <dbReference type="ARBA" id="ARBA00023136"/>
    </source>
</evidence>
<name>A0A511ATN4_9LACT</name>
<evidence type="ECO:0000256" key="2">
    <source>
        <dbReference type="ARBA" id="ARBA00022989"/>
    </source>
</evidence>
<feature type="coiled-coil region" evidence="6">
    <location>
        <begin position="195"/>
        <end position="300"/>
    </location>
</feature>
<dbReference type="GO" id="GO:0000921">
    <property type="term" value="P:septin ring assembly"/>
    <property type="evidence" value="ECO:0007669"/>
    <property type="project" value="InterPro"/>
</dbReference>
<protein>
    <recommendedName>
        <fullName evidence="6">Septation ring formation regulator EzrA</fullName>
    </recommendedName>
</protein>